<keyword evidence="9" id="KW-1185">Reference proteome</keyword>
<accession>A0ABP0MDE6</accession>
<evidence type="ECO:0000256" key="1">
    <source>
        <dbReference type="ARBA" id="ARBA00004651"/>
    </source>
</evidence>
<feature type="transmembrane region" description="Helical" evidence="6">
    <location>
        <begin position="198"/>
        <end position="217"/>
    </location>
</feature>
<evidence type="ECO:0000256" key="4">
    <source>
        <dbReference type="ARBA" id="ARBA00022989"/>
    </source>
</evidence>
<comment type="subcellular location">
    <subcellularLocation>
        <location evidence="1">Cell membrane</location>
        <topology evidence="1">Multi-pass membrane protein</topology>
    </subcellularLocation>
</comment>
<dbReference type="Pfam" id="PF00892">
    <property type="entry name" value="EamA"/>
    <property type="match status" value="2"/>
</dbReference>
<evidence type="ECO:0000313" key="9">
    <source>
        <dbReference type="Proteomes" id="UP001642484"/>
    </source>
</evidence>
<feature type="transmembrane region" description="Helical" evidence="6">
    <location>
        <begin position="229"/>
        <end position="249"/>
    </location>
</feature>
<evidence type="ECO:0000313" key="8">
    <source>
        <dbReference type="EMBL" id="CAK9049513.1"/>
    </source>
</evidence>
<keyword evidence="2" id="KW-1003">Cell membrane</keyword>
<feature type="transmembrane region" description="Helical" evidence="6">
    <location>
        <begin position="41"/>
        <end position="60"/>
    </location>
</feature>
<dbReference type="SUPFAM" id="SSF103481">
    <property type="entry name" value="Multidrug resistance efflux transporter EmrE"/>
    <property type="match status" value="1"/>
</dbReference>
<protein>
    <recommendedName>
        <fullName evidence="7">EamA domain-containing protein</fullName>
    </recommendedName>
</protein>
<evidence type="ECO:0000259" key="7">
    <source>
        <dbReference type="Pfam" id="PF00892"/>
    </source>
</evidence>
<evidence type="ECO:0000256" key="2">
    <source>
        <dbReference type="ARBA" id="ARBA00022475"/>
    </source>
</evidence>
<dbReference type="InterPro" id="IPR051258">
    <property type="entry name" value="Diverse_Substrate_Transporter"/>
</dbReference>
<keyword evidence="4 6" id="KW-1133">Transmembrane helix</keyword>
<feature type="transmembrane region" description="Helical" evidence="6">
    <location>
        <begin position="113"/>
        <end position="134"/>
    </location>
</feature>
<feature type="transmembrane region" description="Helical" evidence="6">
    <location>
        <begin position="308"/>
        <end position="327"/>
    </location>
</feature>
<dbReference type="InterPro" id="IPR037185">
    <property type="entry name" value="EmrE-like"/>
</dbReference>
<dbReference type="EMBL" id="CAXAMN010017002">
    <property type="protein sequence ID" value="CAK9049513.1"/>
    <property type="molecule type" value="Genomic_DNA"/>
</dbReference>
<dbReference type="PANTHER" id="PTHR42920:SF5">
    <property type="entry name" value="EAMA DOMAIN-CONTAINING PROTEIN"/>
    <property type="match status" value="1"/>
</dbReference>
<keyword evidence="5 6" id="KW-0472">Membrane</keyword>
<feature type="domain" description="EamA" evidence="7">
    <location>
        <begin position="83"/>
        <end position="211"/>
    </location>
</feature>
<dbReference type="Proteomes" id="UP001642484">
    <property type="component" value="Unassembled WGS sequence"/>
</dbReference>
<organism evidence="8 9">
    <name type="scientific">Durusdinium trenchii</name>
    <dbReference type="NCBI Taxonomy" id="1381693"/>
    <lineage>
        <taxon>Eukaryota</taxon>
        <taxon>Sar</taxon>
        <taxon>Alveolata</taxon>
        <taxon>Dinophyceae</taxon>
        <taxon>Suessiales</taxon>
        <taxon>Symbiodiniaceae</taxon>
        <taxon>Durusdinium</taxon>
    </lineage>
</organism>
<evidence type="ECO:0000256" key="5">
    <source>
        <dbReference type="ARBA" id="ARBA00023136"/>
    </source>
</evidence>
<evidence type="ECO:0000256" key="3">
    <source>
        <dbReference type="ARBA" id="ARBA00022692"/>
    </source>
</evidence>
<name>A0ABP0MDE6_9DINO</name>
<dbReference type="PANTHER" id="PTHR42920">
    <property type="entry name" value="OS03G0707200 PROTEIN-RELATED"/>
    <property type="match status" value="1"/>
</dbReference>
<reference evidence="8 9" key="1">
    <citation type="submission" date="2024-02" db="EMBL/GenBank/DDBJ databases">
        <authorList>
            <person name="Chen Y."/>
            <person name="Shah S."/>
            <person name="Dougan E. K."/>
            <person name="Thang M."/>
            <person name="Chan C."/>
        </authorList>
    </citation>
    <scope>NUCLEOTIDE SEQUENCE [LARGE SCALE GENOMIC DNA]</scope>
</reference>
<feature type="transmembrane region" description="Helical" evidence="6">
    <location>
        <begin position="172"/>
        <end position="191"/>
    </location>
</feature>
<feature type="transmembrane region" description="Helical" evidence="6">
    <location>
        <begin position="146"/>
        <end position="166"/>
    </location>
</feature>
<feature type="domain" description="EamA" evidence="7">
    <location>
        <begin position="236"/>
        <end position="378"/>
    </location>
</feature>
<dbReference type="InterPro" id="IPR000620">
    <property type="entry name" value="EamA_dom"/>
</dbReference>
<comment type="caution">
    <text evidence="8">The sequence shown here is derived from an EMBL/GenBank/DDBJ whole genome shotgun (WGS) entry which is preliminary data.</text>
</comment>
<sequence>MGSKLIAMAFKLPPRAAPCGSNTVPIMWPLIPNRSKRTRRAAVVFAAMLLLWSSLCFINVSPSVAGTVRLPNEALQQGVWKAIALFNAACWGSSYVSSQAGIDALNTAGVEDAAMVFGACRFLLAALPMLPWILKSSCPESARGSALVGTLSAIAYAAVFASLAHGTSGAKAAFIMALQTIIVAFCSSICAKRLQLGSVASAMLAICGVGFLELGGGPAEAAGDTTADLSSDMLCMAAPLLMGLSWHLLGEHMRSFPQDATPAVAIQLACFALLFAAWSCGEHLMSHGAEGLALWIQDVPKLLEVPNLLPALVFSAFMGNTVTFLLCNCAMRKLKAAEVSLLSASEPLWAALCAALLLHQSLAPSELLGGALVVAAIVGAELWSEDENMPDAKATPCGCSLRGIEKNFQTSPLEA</sequence>
<proteinExistence type="predicted"/>
<gene>
    <name evidence="8" type="ORF">CCMP2556_LOCUS25334</name>
</gene>
<feature type="transmembrane region" description="Helical" evidence="6">
    <location>
        <begin position="261"/>
        <end position="278"/>
    </location>
</feature>
<evidence type="ECO:0000256" key="6">
    <source>
        <dbReference type="SAM" id="Phobius"/>
    </source>
</evidence>
<keyword evidence="3 6" id="KW-0812">Transmembrane</keyword>